<dbReference type="InterPro" id="IPR058240">
    <property type="entry name" value="rSAM_sf"/>
</dbReference>
<name>A0ABP9FI40_9GAMM</name>
<evidence type="ECO:0000256" key="2">
    <source>
        <dbReference type="ARBA" id="ARBA00022485"/>
    </source>
</evidence>
<dbReference type="EMBL" id="BAABJZ010000106">
    <property type="protein sequence ID" value="GAA4902847.1"/>
    <property type="molecule type" value="Genomic_DNA"/>
</dbReference>
<dbReference type="PANTHER" id="PTHR30352">
    <property type="entry name" value="PYRUVATE FORMATE-LYASE-ACTIVATING ENZYME"/>
    <property type="match status" value="1"/>
</dbReference>
<protein>
    <recommendedName>
        <fullName evidence="7">Radical SAM core domain-containing protein</fullName>
    </recommendedName>
</protein>
<evidence type="ECO:0000256" key="4">
    <source>
        <dbReference type="ARBA" id="ARBA00022723"/>
    </source>
</evidence>
<dbReference type="Gene3D" id="3.80.30.10">
    <property type="entry name" value="pyruvate-formate lyase- activating enzyme"/>
    <property type="match status" value="1"/>
</dbReference>
<dbReference type="Pfam" id="PF04055">
    <property type="entry name" value="Radical_SAM"/>
    <property type="match status" value="1"/>
</dbReference>
<evidence type="ECO:0000256" key="5">
    <source>
        <dbReference type="ARBA" id="ARBA00023004"/>
    </source>
</evidence>
<evidence type="ECO:0000256" key="3">
    <source>
        <dbReference type="ARBA" id="ARBA00022691"/>
    </source>
</evidence>
<dbReference type="SUPFAM" id="SSF102114">
    <property type="entry name" value="Radical SAM enzymes"/>
    <property type="match status" value="1"/>
</dbReference>
<keyword evidence="3" id="KW-0949">S-adenosyl-L-methionine</keyword>
<reference evidence="9" key="1">
    <citation type="journal article" date="2019" name="Int. J. Syst. Evol. Microbiol.">
        <title>The Global Catalogue of Microorganisms (GCM) 10K type strain sequencing project: providing services to taxonomists for standard genome sequencing and annotation.</title>
        <authorList>
            <consortium name="The Broad Institute Genomics Platform"/>
            <consortium name="The Broad Institute Genome Sequencing Center for Infectious Disease"/>
            <person name="Wu L."/>
            <person name="Ma J."/>
        </authorList>
    </citation>
    <scope>NUCLEOTIDE SEQUENCE [LARGE SCALE GENOMIC DNA]</scope>
    <source>
        <strain evidence="9">JCM 18401</strain>
    </source>
</reference>
<dbReference type="InterPro" id="IPR034457">
    <property type="entry name" value="Organic_radical-activating"/>
</dbReference>
<evidence type="ECO:0000259" key="7">
    <source>
        <dbReference type="PROSITE" id="PS51918"/>
    </source>
</evidence>
<sequence>MVTEIGQHAMLLDGVTFSGGEATLQHRFLAQVFTALRREPNCEHLSVLLDSNGLLSERHWPELLRQCDGVMLDIKALDNGLHRQLTGRSNVRVLDSARQLAQANKLMELRWLVIQDVNDTAAELEGLIELIRGFPHPVPLRLNGYRHHGVRQQGKQWPETTEHRLSELIAYLRAQGIEAYSGQL</sequence>
<proteinExistence type="predicted"/>
<dbReference type="PANTHER" id="PTHR30352:SF13">
    <property type="entry name" value="GLYCYL-RADICAL ENZYME ACTIVATING ENZYME YJJW-RELATED"/>
    <property type="match status" value="1"/>
</dbReference>
<dbReference type="InterPro" id="IPR007197">
    <property type="entry name" value="rSAM"/>
</dbReference>
<dbReference type="Proteomes" id="UP001499988">
    <property type="component" value="Unassembled WGS sequence"/>
</dbReference>
<keyword evidence="9" id="KW-1185">Reference proteome</keyword>
<keyword evidence="5" id="KW-0408">Iron</keyword>
<organism evidence="8 9">
    <name type="scientific">Ferrimonas pelagia</name>
    <dbReference type="NCBI Taxonomy" id="1177826"/>
    <lineage>
        <taxon>Bacteria</taxon>
        <taxon>Pseudomonadati</taxon>
        <taxon>Pseudomonadota</taxon>
        <taxon>Gammaproteobacteria</taxon>
        <taxon>Alteromonadales</taxon>
        <taxon>Ferrimonadaceae</taxon>
        <taxon>Ferrimonas</taxon>
    </lineage>
</organism>
<gene>
    <name evidence="8" type="ORF">GCM10023333_41210</name>
</gene>
<dbReference type="PROSITE" id="PS51918">
    <property type="entry name" value="RADICAL_SAM"/>
    <property type="match status" value="1"/>
</dbReference>
<keyword evidence="6" id="KW-0411">Iron-sulfur</keyword>
<feature type="domain" description="Radical SAM core" evidence="7">
    <location>
        <begin position="1"/>
        <end position="178"/>
    </location>
</feature>
<evidence type="ECO:0000313" key="8">
    <source>
        <dbReference type="EMBL" id="GAA4902847.1"/>
    </source>
</evidence>
<evidence type="ECO:0000256" key="1">
    <source>
        <dbReference type="ARBA" id="ARBA00001966"/>
    </source>
</evidence>
<comment type="caution">
    <text evidence="8">The sequence shown here is derived from an EMBL/GenBank/DDBJ whole genome shotgun (WGS) entry which is preliminary data.</text>
</comment>
<comment type="cofactor">
    <cofactor evidence="1">
        <name>[4Fe-4S] cluster</name>
        <dbReference type="ChEBI" id="CHEBI:49883"/>
    </cofactor>
</comment>
<keyword evidence="4" id="KW-0479">Metal-binding</keyword>
<evidence type="ECO:0000256" key="6">
    <source>
        <dbReference type="ARBA" id="ARBA00023014"/>
    </source>
</evidence>
<accession>A0ABP9FI40</accession>
<evidence type="ECO:0000313" key="9">
    <source>
        <dbReference type="Proteomes" id="UP001499988"/>
    </source>
</evidence>
<dbReference type="CDD" id="cd01335">
    <property type="entry name" value="Radical_SAM"/>
    <property type="match status" value="1"/>
</dbReference>
<keyword evidence="2" id="KW-0004">4Fe-4S</keyword>